<accession>A0A5A7VGS9</accession>
<dbReference type="InterPro" id="IPR039537">
    <property type="entry name" value="Retrotran_Ty1/copia-like"/>
</dbReference>
<sequence length="181" mass="21045">MRYKSNGNIREYIMEMFNLAAEVKLQLGKKIKAVKSDRGGEYYGRYDGSSKQRPEPFTKYLEECGIVLQYTMSRKLSMNGVAERRNRTLKDMVPTKAIVKTPYESWIGKKPSIRHLHTKNAKFHEDVEFEGEDNIKKVVFEEELVSFPNVAIDDVQTPILDFTMEPFIEQDNNEVPEVQTQ</sequence>
<name>A0A5A7VGS9_CUCMM</name>
<protein>
    <submittedName>
        <fullName evidence="2">Retrovirus-related Pol polyprotein from transposon TNT 1-94</fullName>
    </submittedName>
</protein>
<dbReference type="Proteomes" id="UP000321393">
    <property type="component" value="Unassembled WGS sequence"/>
</dbReference>
<dbReference type="PROSITE" id="PS50994">
    <property type="entry name" value="INTEGRASE"/>
    <property type="match status" value="1"/>
</dbReference>
<dbReference type="AlphaFoldDB" id="A0A5A7VGS9"/>
<proteinExistence type="predicted"/>
<dbReference type="InterPro" id="IPR036397">
    <property type="entry name" value="RNaseH_sf"/>
</dbReference>
<organism evidence="2 3">
    <name type="scientific">Cucumis melo var. makuwa</name>
    <name type="common">Oriental melon</name>
    <dbReference type="NCBI Taxonomy" id="1194695"/>
    <lineage>
        <taxon>Eukaryota</taxon>
        <taxon>Viridiplantae</taxon>
        <taxon>Streptophyta</taxon>
        <taxon>Embryophyta</taxon>
        <taxon>Tracheophyta</taxon>
        <taxon>Spermatophyta</taxon>
        <taxon>Magnoliopsida</taxon>
        <taxon>eudicotyledons</taxon>
        <taxon>Gunneridae</taxon>
        <taxon>Pentapetalae</taxon>
        <taxon>rosids</taxon>
        <taxon>fabids</taxon>
        <taxon>Cucurbitales</taxon>
        <taxon>Cucurbitaceae</taxon>
        <taxon>Benincaseae</taxon>
        <taxon>Cucumis</taxon>
    </lineage>
</organism>
<comment type="caution">
    <text evidence="2">The sequence shown here is derived from an EMBL/GenBank/DDBJ whole genome shotgun (WGS) entry which is preliminary data.</text>
</comment>
<reference evidence="2 3" key="1">
    <citation type="submission" date="2019-08" db="EMBL/GenBank/DDBJ databases">
        <title>Draft genome sequences of two oriental melons (Cucumis melo L. var makuwa).</title>
        <authorList>
            <person name="Kwon S.-Y."/>
        </authorList>
    </citation>
    <scope>NUCLEOTIDE SEQUENCE [LARGE SCALE GENOMIC DNA]</scope>
    <source>
        <strain evidence="3">cv. SW 3</strain>
        <tissue evidence="2">Leaf</tissue>
    </source>
</reference>
<evidence type="ECO:0000313" key="2">
    <source>
        <dbReference type="EMBL" id="KAA0066928.1"/>
    </source>
</evidence>
<dbReference type="Gene3D" id="3.30.420.10">
    <property type="entry name" value="Ribonuclease H-like superfamily/Ribonuclease H"/>
    <property type="match status" value="1"/>
</dbReference>
<dbReference type="SUPFAM" id="SSF53098">
    <property type="entry name" value="Ribonuclease H-like"/>
    <property type="match status" value="1"/>
</dbReference>
<dbReference type="InterPro" id="IPR012337">
    <property type="entry name" value="RNaseH-like_sf"/>
</dbReference>
<dbReference type="GO" id="GO:0003676">
    <property type="term" value="F:nucleic acid binding"/>
    <property type="evidence" value="ECO:0007669"/>
    <property type="project" value="InterPro"/>
</dbReference>
<feature type="domain" description="Integrase catalytic" evidence="1">
    <location>
        <begin position="1"/>
        <end position="93"/>
    </location>
</feature>
<evidence type="ECO:0000259" key="1">
    <source>
        <dbReference type="PROSITE" id="PS50994"/>
    </source>
</evidence>
<dbReference type="EMBL" id="SSTE01000742">
    <property type="protein sequence ID" value="KAA0066928.1"/>
    <property type="molecule type" value="Genomic_DNA"/>
</dbReference>
<dbReference type="GO" id="GO:0015074">
    <property type="term" value="P:DNA integration"/>
    <property type="evidence" value="ECO:0007669"/>
    <property type="project" value="InterPro"/>
</dbReference>
<dbReference type="PANTHER" id="PTHR42648">
    <property type="entry name" value="TRANSPOSASE, PUTATIVE-RELATED"/>
    <property type="match status" value="1"/>
</dbReference>
<dbReference type="OrthoDB" id="7696201at2759"/>
<dbReference type="PANTHER" id="PTHR42648:SF28">
    <property type="entry name" value="TRANSPOSON-ENCODED PROTEIN WITH RIBONUCLEASE H-LIKE AND RETROVIRUS ZINC FINGER-LIKE DOMAINS"/>
    <property type="match status" value="1"/>
</dbReference>
<evidence type="ECO:0000313" key="3">
    <source>
        <dbReference type="Proteomes" id="UP000321393"/>
    </source>
</evidence>
<gene>
    <name evidence="2" type="ORF">E6C27_scaffold550G00560</name>
</gene>
<dbReference type="InterPro" id="IPR001584">
    <property type="entry name" value="Integrase_cat-core"/>
</dbReference>